<organism evidence="13 14">
    <name type="scientific">Clostridium lentum</name>
    <dbReference type="NCBI Taxonomy" id="2763037"/>
    <lineage>
        <taxon>Bacteria</taxon>
        <taxon>Bacillati</taxon>
        <taxon>Bacillota</taxon>
        <taxon>Clostridia</taxon>
        <taxon>Eubacteriales</taxon>
        <taxon>Clostridiaceae</taxon>
        <taxon>Clostridium</taxon>
    </lineage>
</organism>
<dbReference type="GO" id="GO:0005524">
    <property type="term" value="F:ATP binding"/>
    <property type="evidence" value="ECO:0007669"/>
    <property type="project" value="UniProtKB-KW"/>
</dbReference>
<evidence type="ECO:0000256" key="2">
    <source>
        <dbReference type="ARBA" id="ARBA00008598"/>
    </source>
</evidence>
<dbReference type="Pfam" id="PF18766">
    <property type="entry name" value="SWI2_SNF2"/>
    <property type="match status" value="1"/>
</dbReference>
<evidence type="ECO:0000313" key="14">
    <source>
        <dbReference type="Proteomes" id="UP000662088"/>
    </source>
</evidence>
<sequence length="1061" mass="122168">MSYLGNEETLVELPAIEYLENKLGYNFIHGKELTSISGERDSLADVVLSKRLKASLRKLNPWMNEDNLDRAIRYISRADSLGTGLLEINEKIYDALVDLTFTVEQDLHGDGQKKHHTVHFIDWDNVDNNDFLVVRQFEVQTLSGKSIFLDIVIFINGIPVVVLEAKSPFLEKGNNESIGKKQAFEQLRRYMNVRDEALGEGAPRLFYTNFFTGILNRYNAYVGTISSKYNHYSQWKDPYPFKKEEIENYKDCGQNVFIQGFLEKKNLLDLMRNFIVFEADNGTVIKKVCRYQQFRAVNKAIDRIVNGKDKLTRGGVVWHTQGSGKSLTMVFLARKIKRTTGLTDSTIVVVTDRIDLDKQIYATFDRTLSKITTPVRADKIDIMKKLLSNPQPQIIMTTIQKFQNETEEREVLFEGKKIKQKYAIDYPLLSTKQNVIVLSDEAHRSQYKDTAANMRTALPNAVFIGFTGTPIDKEDKSTPRTFGGYIDKYSIKSAVEDGATVKIVYEGRRPDLQVVGDSLEELFDQAFSDRTEEEKEAIKAKYGTKKTVVESEDRINDIVVDLLNHYKDQILPNGFKAQIVCVSRDACVKYYEALNKHMPEILGQDFEAKIIFSGDNNDLPHLKKHFTTKTEQENLINRFKQPINKDKLCFLIVKDMLLTGFDAPIEQVMYIDRPLKEHTLLQAIARVNRTCTREVEVTLESGKTTKENIIKQCGYVVDYYGISNFLEEALAIFDKEDLGKPMESLDDLYNEMLSYREAIMSMFRGINKNNLDELVNKIEPDDKRAEFELMYKKFSGAVESLLPAHVDTDILNDLRWLSYIRAAAKAKFNPSDSIDISDCGEKVREIIENHLKSLGVRGWIEPITLFEDNFKAKVNTLKSDEAQASAMEHAIKHIINVKIKENPVYYESLFERLQRILDETKNDWIARKKQLEEFIKNDVETGASNKANDLGLDEKEFAFFEVIRKYLEDDANEFKLKEEEATYISDETMEISKEIAKDVKAVVKDNYVIDWVTNQSKTNDIQRAIKLMIIKKYAKRIPRDVREKIMEPLLNLAKIHFDVLN</sequence>
<evidence type="ECO:0000256" key="6">
    <source>
        <dbReference type="ARBA" id="ARBA00022747"/>
    </source>
</evidence>
<keyword evidence="7 13" id="KW-0255">Endonuclease</keyword>
<comment type="subunit">
    <text evidence="3 11">The type I restriction/modification system is composed of three polypeptides R, M and S.</text>
</comment>
<dbReference type="SMART" id="SM00487">
    <property type="entry name" value="DEXDc"/>
    <property type="match status" value="1"/>
</dbReference>
<accession>A0A8I0DPA4</accession>
<dbReference type="InterPro" id="IPR055180">
    <property type="entry name" value="HsdR_RecA-like_helicase_dom_2"/>
</dbReference>
<dbReference type="Pfam" id="PF11867">
    <property type="entry name" value="T1RH-like_C"/>
    <property type="match status" value="1"/>
</dbReference>
<evidence type="ECO:0000256" key="11">
    <source>
        <dbReference type="RuleBase" id="RU364115"/>
    </source>
</evidence>
<dbReference type="InterPro" id="IPR051268">
    <property type="entry name" value="Type-I_R_enzyme_R_subunit"/>
</dbReference>
<dbReference type="EMBL" id="JACOOQ010000008">
    <property type="protein sequence ID" value="MBC5640016.1"/>
    <property type="molecule type" value="Genomic_DNA"/>
</dbReference>
<evidence type="ECO:0000256" key="5">
    <source>
        <dbReference type="ARBA" id="ARBA00022741"/>
    </source>
</evidence>
<dbReference type="NCBIfam" id="TIGR00348">
    <property type="entry name" value="hsdR"/>
    <property type="match status" value="1"/>
</dbReference>
<dbReference type="PANTHER" id="PTHR30195">
    <property type="entry name" value="TYPE I SITE-SPECIFIC DEOXYRIBONUCLEASE PROTEIN SUBUNIT M AND R"/>
    <property type="match status" value="1"/>
</dbReference>
<dbReference type="InterPro" id="IPR007409">
    <property type="entry name" value="Restrct_endonuc_type1_HsdR_N"/>
</dbReference>
<dbReference type="InterPro" id="IPR004473">
    <property type="entry name" value="Restrct_endonuc_typeI_HsdR"/>
</dbReference>
<gene>
    <name evidence="13" type="ORF">H8R92_06125</name>
</gene>
<dbReference type="PANTHER" id="PTHR30195:SF15">
    <property type="entry name" value="TYPE I RESTRICTION ENZYME HINDI ENDONUCLEASE SUBUNIT"/>
    <property type="match status" value="1"/>
</dbReference>
<keyword evidence="6 11" id="KW-0680">Restriction system</keyword>
<keyword evidence="9 11" id="KW-0067">ATP-binding</keyword>
<name>A0A8I0DPA4_9CLOT</name>
<dbReference type="Proteomes" id="UP000662088">
    <property type="component" value="Unassembled WGS sequence"/>
</dbReference>
<dbReference type="PROSITE" id="PS51192">
    <property type="entry name" value="HELICASE_ATP_BIND_1"/>
    <property type="match status" value="1"/>
</dbReference>
<dbReference type="Pfam" id="PF22679">
    <property type="entry name" value="T1R_D3-like"/>
    <property type="match status" value="1"/>
</dbReference>
<evidence type="ECO:0000256" key="9">
    <source>
        <dbReference type="ARBA" id="ARBA00022840"/>
    </source>
</evidence>
<comment type="function">
    <text evidence="11">Subunit R is required for both nuclease and ATPase activities, but not for modification.</text>
</comment>
<dbReference type="Gene3D" id="3.40.50.300">
    <property type="entry name" value="P-loop containing nucleotide triphosphate hydrolases"/>
    <property type="match status" value="2"/>
</dbReference>
<dbReference type="GO" id="GO:0009035">
    <property type="term" value="F:type I site-specific deoxyribonuclease activity"/>
    <property type="evidence" value="ECO:0007669"/>
    <property type="project" value="UniProtKB-EC"/>
</dbReference>
<dbReference type="AlphaFoldDB" id="A0A8I0DPA4"/>
<keyword evidence="8 11" id="KW-0378">Hydrolase</keyword>
<protein>
    <recommendedName>
        <fullName evidence="11">Type I restriction enzyme endonuclease subunit</fullName>
        <shortName evidence="11">R protein</shortName>
        <ecNumber evidence="11">3.1.21.3</ecNumber>
    </recommendedName>
    <alternativeName>
        <fullName evidence="11">Type-1 restriction enzyme R protein</fullName>
    </alternativeName>
</protein>
<comment type="similarity">
    <text evidence="2 11">Belongs to the HsdR family.</text>
</comment>
<evidence type="ECO:0000313" key="13">
    <source>
        <dbReference type="EMBL" id="MBC5640016.1"/>
    </source>
</evidence>
<feature type="domain" description="Helicase ATP-binding" evidence="12">
    <location>
        <begin position="306"/>
        <end position="488"/>
    </location>
</feature>
<keyword evidence="10 11" id="KW-0238">DNA-binding</keyword>
<evidence type="ECO:0000256" key="10">
    <source>
        <dbReference type="ARBA" id="ARBA00023125"/>
    </source>
</evidence>
<comment type="caution">
    <text evidence="13">The sequence shown here is derived from an EMBL/GenBank/DDBJ whole genome shotgun (WGS) entry which is preliminary data.</text>
</comment>
<dbReference type="InterPro" id="IPR040980">
    <property type="entry name" value="SWI2_SNF2"/>
</dbReference>
<keyword evidence="14" id="KW-1185">Reference proteome</keyword>
<dbReference type="CDD" id="cd18800">
    <property type="entry name" value="SF2_C_EcoR124I-like"/>
    <property type="match status" value="1"/>
</dbReference>
<dbReference type="InterPro" id="IPR021810">
    <property type="entry name" value="T1RH-like_C"/>
</dbReference>
<keyword evidence="4" id="KW-0540">Nuclease</keyword>
<evidence type="ECO:0000259" key="12">
    <source>
        <dbReference type="PROSITE" id="PS51192"/>
    </source>
</evidence>
<proteinExistence type="inferred from homology"/>
<dbReference type="RefSeq" id="WP_186834976.1">
    <property type="nucleotide sequence ID" value="NZ_JACOOQ010000008.1"/>
</dbReference>
<dbReference type="GO" id="GO:0003677">
    <property type="term" value="F:DNA binding"/>
    <property type="evidence" value="ECO:0007669"/>
    <property type="project" value="UniProtKB-KW"/>
</dbReference>
<dbReference type="InterPro" id="IPR014001">
    <property type="entry name" value="Helicase_ATP-bd"/>
</dbReference>
<evidence type="ECO:0000256" key="1">
    <source>
        <dbReference type="ARBA" id="ARBA00000851"/>
    </source>
</evidence>
<comment type="catalytic activity">
    <reaction evidence="1 11">
        <text>Endonucleolytic cleavage of DNA to give random double-stranded fragments with terminal 5'-phosphates, ATP is simultaneously hydrolyzed.</text>
        <dbReference type="EC" id="3.1.21.3"/>
    </reaction>
</comment>
<dbReference type="Pfam" id="PF04313">
    <property type="entry name" value="HSDR_N"/>
    <property type="match status" value="1"/>
</dbReference>
<dbReference type="Gene3D" id="3.90.1570.50">
    <property type="match status" value="1"/>
</dbReference>
<dbReference type="GO" id="GO:0009307">
    <property type="term" value="P:DNA restriction-modification system"/>
    <property type="evidence" value="ECO:0007669"/>
    <property type="project" value="UniProtKB-KW"/>
</dbReference>
<dbReference type="CDD" id="cd22332">
    <property type="entry name" value="HsdR_N"/>
    <property type="match status" value="1"/>
</dbReference>
<evidence type="ECO:0000256" key="7">
    <source>
        <dbReference type="ARBA" id="ARBA00022759"/>
    </source>
</evidence>
<dbReference type="InterPro" id="IPR027417">
    <property type="entry name" value="P-loop_NTPase"/>
</dbReference>
<reference evidence="13" key="1">
    <citation type="submission" date="2020-08" db="EMBL/GenBank/DDBJ databases">
        <title>Genome public.</title>
        <authorList>
            <person name="Liu C."/>
            <person name="Sun Q."/>
        </authorList>
    </citation>
    <scope>NUCLEOTIDE SEQUENCE</scope>
    <source>
        <strain evidence="13">NSJ-42</strain>
    </source>
</reference>
<evidence type="ECO:0000256" key="4">
    <source>
        <dbReference type="ARBA" id="ARBA00022722"/>
    </source>
</evidence>
<evidence type="ECO:0000256" key="3">
    <source>
        <dbReference type="ARBA" id="ARBA00011296"/>
    </source>
</evidence>
<evidence type="ECO:0000256" key="8">
    <source>
        <dbReference type="ARBA" id="ARBA00022801"/>
    </source>
</evidence>
<dbReference type="CDD" id="cd18030">
    <property type="entry name" value="DEXHc_RE_I_HsdR"/>
    <property type="match status" value="1"/>
</dbReference>
<keyword evidence="5 11" id="KW-0547">Nucleotide-binding</keyword>
<dbReference type="EC" id="3.1.21.3" evidence="11"/>
<dbReference type="SUPFAM" id="SSF52540">
    <property type="entry name" value="P-loop containing nucleoside triphosphate hydrolases"/>
    <property type="match status" value="2"/>
</dbReference>